<evidence type="ECO:0000256" key="2">
    <source>
        <dbReference type="SAM" id="SignalP"/>
    </source>
</evidence>
<dbReference type="InterPro" id="IPR017853">
    <property type="entry name" value="GH"/>
</dbReference>
<dbReference type="EMBL" id="NASZ01000006">
    <property type="protein sequence ID" value="MBD0724730.1"/>
    <property type="molecule type" value="Genomic_DNA"/>
</dbReference>
<evidence type="ECO:0000256" key="1">
    <source>
        <dbReference type="ARBA" id="ARBA00022729"/>
    </source>
</evidence>
<dbReference type="InterPro" id="IPR013780">
    <property type="entry name" value="Glyco_hydro_b"/>
</dbReference>
<organism evidence="4 5">
    <name type="scientific">Flavobacterium pokkalii</name>
    <dbReference type="NCBI Taxonomy" id="1940408"/>
    <lineage>
        <taxon>Bacteria</taxon>
        <taxon>Pseudomonadati</taxon>
        <taxon>Bacteroidota</taxon>
        <taxon>Flavobacteriia</taxon>
        <taxon>Flavobacteriales</taxon>
        <taxon>Flavobacteriaceae</taxon>
        <taxon>Flavobacterium</taxon>
    </lineage>
</organism>
<dbReference type="Gene3D" id="2.60.40.1180">
    <property type="entry name" value="Golgi alpha-mannosidase II"/>
    <property type="match status" value="1"/>
</dbReference>
<feature type="signal peptide" evidence="2">
    <location>
        <begin position="1"/>
        <end position="24"/>
    </location>
</feature>
<dbReference type="SUPFAM" id="SSF51011">
    <property type="entry name" value="Glycosyl hydrolase domain"/>
    <property type="match status" value="1"/>
</dbReference>
<comment type="caution">
    <text evidence="4">The sequence shown here is derived from an EMBL/GenBank/DDBJ whole genome shotgun (WGS) entry which is preliminary data.</text>
</comment>
<evidence type="ECO:0000313" key="5">
    <source>
        <dbReference type="Proteomes" id="UP000661715"/>
    </source>
</evidence>
<sequence length="617" mass="68187">MKIKTTTLFLGLILIAGISSNSSAQSYPFTLPATVSGAINIKTATKVKHNNLQLGLNLEGFKTTEDRNNFKKLNPIVARYPHGIFANWHDWATDKTRVFGTTSFTVKTPTGTKNVTISELSTIQAKEASDQTVGLNEFESLYDEQTNKFKTVWTFNMSADGTDFTKSTETIKRYDDLVRRGLPVEYVEMGNENFYAGQRSSIIPNQEEYIKRAKKMNADLKARANALRKDFPNIPVVKTAVPMMRKPNGINPDWNEVMAADQSFYDAVIVHSYQGRDPDAGTTIDPDAPVQATGLGTALVARKSLAASFNDPKYVHASNITPNKPIWLTEWGVSSDGPNAVSALGAADCYMYLAENPTKVEIATWFTATRSLNGFNPEMIDSNGKKSFDRTKKTSYGSMFEIVRNFYEGSEIYSTSTKTSSTELEPGVKAISSIAAIKDGKIRIMVLNLTNKDDVVFQIKIDGVNYTKNFSHSAFHFAGVKQIDEKTLPIDTNPLELIQNGKGSIVKLPKLSINVIELSSTTAKENLDDKSIVDADDEIASIKVYPNPVKDLFTISLKGINSAEIIVTDLLGKIVYQTKTNEHSIQIAKGQQFVSGIYMVKVIDDNGNTYEDKLIVQ</sequence>
<gene>
    <name evidence="4" type="ORF">B6A10_06020</name>
</gene>
<name>A0ABR7URV9_9FLAO</name>
<keyword evidence="1 2" id="KW-0732">Signal</keyword>
<evidence type="ECO:0000313" key="4">
    <source>
        <dbReference type="EMBL" id="MBD0724730.1"/>
    </source>
</evidence>
<evidence type="ECO:0000259" key="3">
    <source>
        <dbReference type="Pfam" id="PF18962"/>
    </source>
</evidence>
<dbReference type="Pfam" id="PF18962">
    <property type="entry name" value="Por_Secre_tail"/>
    <property type="match status" value="1"/>
</dbReference>
<dbReference type="NCBIfam" id="TIGR04183">
    <property type="entry name" value="Por_Secre_tail"/>
    <property type="match status" value="1"/>
</dbReference>
<feature type="chain" id="PRO_5046029348" description="Secretion system C-terminal sorting domain-containing protein" evidence="2">
    <location>
        <begin position="25"/>
        <end position="617"/>
    </location>
</feature>
<dbReference type="SUPFAM" id="SSF51445">
    <property type="entry name" value="(Trans)glycosidases"/>
    <property type="match status" value="1"/>
</dbReference>
<accession>A0ABR7URV9</accession>
<dbReference type="Proteomes" id="UP000661715">
    <property type="component" value="Unassembled WGS sequence"/>
</dbReference>
<feature type="domain" description="Secretion system C-terminal sorting" evidence="3">
    <location>
        <begin position="544"/>
        <end position="616"/>
    </location>
</feature>
<proteinExistence type="predicted"/>
<dbReference type="RefSeq" id="WP_188220116.1">
    <property type="nucleotide sequence ID" value="NZ_NASZ01000006.1"/>
</dbReference>
<keyword evidence="5" id="KW-1185">Reference proteome</keyword>
<dbReference type="InterPro" id="IPR026444">
    <property type="entry name" value="Secre_tail"/>
</dbReference>
<dbReference type="Gene3D" id="3.20.20.80">
    <property type="entry name" value="Glycosidases"/>
    <property type="match status" value="1"/>
</dbReference>
<reference evidence="4 5" key="1">
    <citation type="journal article" date="2020" name="Microbiol. Res.">
        <title>Flavobacterium pokkalii sp. nov., a novel plant growth promoting native rhizobacteria isolated from pokkali rice grown in coastal saline affected agricultural regions of southern India, Kerala.</title>
        <authorList>
            <person name="Menon R.R."/>
            <person name="Kumari S."/>
            <person name="Viver T."/>
            <person name="Rameshkumar N."/>
        </authorList>
    </citation>
    <scope>NUCLEOTIDE SEQUENCE [LARGE SCALE GENOMIC DNA]</scope>
    <source>
        <strain evidence="4 5">L1I52</strain>
    </source>
</reference>
<protein>
    <recommendedName>
        <fullName evidence="3">Secretion system C-terminal sorting domain-containing protein</fullName>
    </recommendedName>
</protein>